<organism evidence="1 2">
    <name type="scientific">Salvia divinorum</name>
    <name type="common">Maria pastora</name>
    <name type="synonym">Diviner's sage</name>
    <dbReference type="NCBI Taxonomy" id="28513"/>
    <lineage>
        <taxon>Eukaryota</taxon>
        <taxon>Viridiplantae</taxon>
        <taxon>Streptophyta</taxon>
        <taxon>Embryophyta</taxon>
        <taxon>Tracheophyta</taxon>
        <taxon>Spermatophyta</taxon>
        <taxon>Magnoliopsida</taxon>
        <taxon>eudicotyledons</taxon>
        <taxon>Gunneridae</taxon>
        <taxon>Pentapetalae</taxon>
        <taxon>asterids</taxon>
        <taxon>lamiids</taxon>
        <taxon>Lamiales</taxon>
        <taxon>Lamiaceae</taxon>
        <taxon>Nepetoideae</taxon>
        <taxon>Mentheae</taxon>
        <taxon>Salviinae</taxon>
        <taxon>Salvia</taxon>
        <taxon>Salvia subgen. Calosphace</taxon>
    </lineage>
</organism>
<dbReference type="EMBL" id="JBEAFC010000002">
    <property type="protein sequence ID" value="KAL1567228.1"/>
    <property type="molecule type" value="Genomic_DNA"/>
</dbReference>
<name>A0ABD1IHE9_SALDI</name>
<evidence type="ECO:0000313" key="2">
    <source>
        <dbReference type="Proteomes" id="UP001567538"/>
    </source>
</evidence>
<dbReference type="Proteomes" id="UP001567538">
    <property type="component" value="Unassembled WGS sequence"/>
</dbReference>
<dbReference type="AlphaFoldDB" id="A0ABD1IHE9"/>
<sequence>MKRASSTTPFPSPSIYLKFERTSSNPNPSSINSVPLTLSLALILPTAPPRPLSRFVERATRLSVRCWSENSSAAAVSRSARCDRCSARDLHPLFFFSLGQNAAPLLSRCSRRVAAALPSLKSSPVVASVSAARPRSAIVKVLPLLGGRMVFTKFSP</sequence>
<proteinExistence type="predicted"/>
<protein>
    <submittedName>
        <fullName evidence="1">Uncharacterized protein</fullName>
    </submittedName>
</protein>
<gene>
    <name evidence="1" type="ORF">AAHA92_02728</name>
</gene>
<evidence type="ECO:0000313" key="1">
    <source>
        <dbReference type="EMBL" id="KAL1567228.1"/>
    </source>
</evidence>
<reference evidence="1 2" key="1">
    <citation type="submission" date="2024-06" db="EMBL/GenBank/DDBJ databases">
        <title>A chromosome level genome sequence of Diviner's sage (Salvia divinorum).</title>
        <authorList>
            <person name="Ford S.A."/>
            <person name="Ro D.-K."/>
            <person name="Ness R.W."/>
            <person name="Phillips M.A."/>
        </authorList>
    </citation>
    <scope>NUCLEOTIDE SEQUENCE [LARGE SCALE GENOMIC DNA]</scope>
    <source>
        <strain evidence="1">SAF-2024a</strain>
        <tissue evidence="1">Leaf</tissue>
    </source>
</reference>
<accession>A0ABD1IHE9</accession>
<keyword evidence="2" id="KW-1185">Reference proteome</keyword>
<comment type="caution">
    <text evidence="1">The sequence shown here is derived from an EMBL/GenBank/DDBJ whole genome shotgun (WGS) entry which is preliminary data.</text>
</comment>